<dbReference type="Proteomes" id="UP000501982">
    <property type="component" value="Chromosome"/>
</dbReference>
<dbReference type="InterPro" id="IPR007074">
    <property type="entry name" value="LicD/FKTN/FKRP_NTP_transf"/>
</dbReference>
<name>A0A7L5E7V4_PARDI</name>
<dbReference type="Pfam" id="PF04991">
    <property type="entry name" value="LicD"/>
    <property type="match status" value="1"/>
</dbReference>
<feature type="domain" description="LicD/FKTN/FKRP nucleotidyltransferase" evidence="1">
    <location>
        <begin position="44"/>
        <end position="276"/>
    </location>
</feature>
<dbReference type="RefSeq" id="WP_170105007.1">
    <property type="nucleotide sequence ID" value="NZ_CP051672.1"/>
</dbReference>
<dbReference type="GO" id="GO:0009100">
    <property type="term" value="P:glycoprotein metabolic process"/>
    <property type="evidence" value="ECO:0007669"/>
    <property type="project" value="UniProtKB-ARBA"/>
</dbReference>
<gene>
    <name evidence="2" type="ORF">HHO38_02835</name>
</gene>
<reference evidence="2 3" key="1">
    <citation type="submission" date="2020-04" db="EMBL/GenBank/DDBJ databases">
        <title>Complete Genomes and Methylome analysis of CBBP consortium that reverse antibiotic-induced susceptibility to vancomycin-resistant Enterococcus faecium infection.</title>
        <authorList>
            <person name="Fomenkov A."/>
            <person name="Zhang Z."/>
            <person name="Pamer E."/>
            <person name="Roberts R.J."/>
        </authorList>
    </citation>
    <scope>NUCLEOTIDE SEQUENCE [LARGE SCALE GENOMIC DNA]</scope>
    <source>
        <strain evidence="3">CBBP</strain>
    </source>
</reference>
<sequence length="301" mass="34893">MKRSNDYLNDIARNSNVFCELTDKERADLKECLLSIYKDIKFICEKYDLVFMLSGGSALGAVRHKGFIPWDDDIDLMMPRKDYMKFIEYFKKEFGYKYILSAPQKGDVVESLFLKVIKKNTLMKGVKDSPDFVSGVLVDIFPIDRIPNNLFVRKLHSCFLFVLRGICSCVKMYRSKNAYMKNALSLNIRSSIYYNTCKIVGFIFSFLKQSKWYCLFDKCSSLSHGDKFFTIPSGRALYSGETLLSKEFLPVSKGLFEGIEVNLPNDVDAYLTNLYGDYMTIPPVEKRERHFYVEFNVDTTK</sequence>
<dbReference type="AlphaFoldDB" id="A0A7L5E7V4"/>
<evidence type="ECO:0000313" key="2">
    <source>
        <dbReference type="EMBL" id="QJE27331.1"/>
    </source>
</evidence>
<evidence type="ECO:0000259" key="1">
    <source>
        <dbReference type="Pfam" id="PF04991"/>
    </source>
</evidence>
<dbReference type="InterPro" id="IPR052942">
    <property type="entry name" value="LPS_cholinephosphotransferase"/>
</dbReference>
<dbReference type="PANTHER" id="PTHR43404">
    <property type="entry name" value="LIPOPOLYSACCHARIDE CHOLINEPHOSPHOTRANSFERASE LICD"/>
    <property type="match status" value="1"/>
</dbReference>
<dbReference type="PANTHER" id="PTHR43404:SF2">
    <property type="entry name" value="LIPOPOLYSACCHARIDE CHOLINEPHOSPHOTRANSFERASE LICD"/>
    <property type="match status" value="1"/>
</dbReference>
<proteinExistence type="predicted"/>
<evidence type="ECO:0000313" key="3">
    <source>
        <dbReference type="Proteomes" id="UP000501982"/>
    </source>
</evidence>
<protein>
    <submittedName>
        <fullName evidence="2">LicD family protein</fullName>
    </submittedName>
</protein>
<organism evidence="2 3">
    <name type="scientific">Parabacteroides distasonis</name>
    <dbReference type="NCBI Taxonomy" id="823"/>
    <lineage>
        <taxon>Bacteria</taxon>
        <taxon>Pseudomonadati</taxon>
        <taxon>Bacteroidota</taxon>
        <taxon>Bacteroidia</taxon>
        <taxon>Bacteroidales</taxon>
        <taxon>Tannerellaceae</taxon>
        <taxon>Parabacteroides</taxon>
    </lineage>
</organism>
<dbReference type="EMBL" id="CP051672">
    <property type="protein sequence ID" value="QJE27331.1"/>
    <property type="molecule type" value="Genomic_DNA"/>
</dbReference>
<accession>A0A7L5E7V4</accession>